<dbReference type="Proteomes" id="UP000027265">
    <property type="component" value="Unassembled WGS sequence"/>
</dbReference>
<feature type="region of interest" description="Disordered" evidence="1">
    <location>
        <begin position="403"/>
        <end position="436"/>
    </location>
</feature>
<proteinExistence type="predicted"/>
<feature type="region of interest" description="Disordered" evidence="1">
    <location>
        <begin position="147"/>
        <end position="271"/>
    </location>
</feature>
<keyword evidence="3" id="KW-1185">Reference proteome</keyword>
<dbReference type="HOGENOM" id="CLU_567483_0_0_1"/>
<evidence type="ECO:0000256" key="1">
    <source>
        <dbReference type="SAM" id="MobiDB-lite"/>
    </source>
</evidence>
<feature type="compositionally biased region" description="Polar residues" evidence="1">
    <location>
        <begin position="229"/>
        <end position="238"/>
    </location>
</feature>
<organism evidence="2 3">
    <name type="scientific">Jaapia argillacea MUCL 33604</name>
    <dbReference type="NCBI Taxonomy" id="933084"/>
    <lineage>
        <taxon>Eukaryota</taxon>
        <taxon>Fungi</taxon>
        <taxon>Dikarya</taxon>
        <taxon>Basidiomycota</taxon>
        <taxon>Agaricomycotina</taxon>
        <taxon>Agaricomycetes</taxon>
        <taxon>Agaricomycetidae</taxon>
        <taxon>Jaapiales</taxon>
        <taxon>Jaapiaceae</taxon>
        <taxon>Jaapia</taxon>
    </lineage>
</organism>
<reference evidence="3" key="1">
    <citation type="journal article" date="2014" name="Proc. Natl. Acad. Sci. U.S.A.">
        <title>Extensive sampling of basidiomycete genomes demonstrates inadequacy of the white-rot/brown-rot paradigm for wood decay fungi.</title>
        <authorList>
            <person name="Riley R."/>
            <person name="Salamov A.A."/>
            <person name="Brown D.W."/>
            <person name="Nagy L.G."/>
            <person name="Floudas D."/>
            <person name="Held B.W."/>
            <person name="Levasseur A."/>
            <person name="Lombard V."/>
            <person name="Morin E."/>
            <person name="Otillar R."/>
            <person name="Lindquist E.A."/>
            <person name="Sun H."/>
            <person name="LaButti K.M."/>
            <person name="Schmutz J."/>
            <person name="Jabbour D."/>
            <person name="Luo H."/>
            <person name="Baker S.E."/>
            <person name="Pisabarro A.G."/>
            <person name="Walton J.D."/>
            <person name="Blanchette R.A."/>
            <person name="Henrissat B."/>
            <person name="Martin F."/>
            <person name="Cullen D."/>
            <person name="Hibbett D.S."/>
            <person name="Grigoriev I.V."/>
        </authorList>
    </citation>
    <scope>NUCLEOTIDE SEQUENCE [LARGE SCALE GENOMIC DNA]</scope>
    <source>
        <strain evidence="3">MUCL 33604</strain>
    </source>
</reference>
<feature type="compositionally biased region" description="Low complexity" evidence="1">
    <location>
        <begin position="240"/>
        <end position="257"/>
    </location>
</feature>
<feature type="compositionally biased region" description="Low complexity" evidence="1">
    <location>
        <begin position="420"/>
        <end position="430"/>
    </location>
</feature>
<dbReference type="OrthoDB" id="3260393at2759"/>
<evidence type="ECO:0000313" key="2">
    <source>
        <dbReference type="EMBL" id="KDQ50769.1"/>
    </source>
</evidence>
<protein>
    <submittedName>
        <fullName evidence="2">Uncharacterized protein</fullName>
    </submittedName>
</protein>
<evidence type="ECO:0000313" key="3">
    <source>
        <dbReference type="Proteomes" id="UP000027265"/>
    </source>
</evidence>
<dbReference type="InParanoid" id="A0A067P7K4"/>
<accession>A0A067P7K4</accession>
<feature type="compositionally biased region" description="Polar residues" evidence="1">
    <location>
        <begin position="262"/>
        <end position="271"/>
    </location>
</feature>
<dbReference type="AlphaFoldDB" id="A0A067P7K4"/>
<feature type="compositionally biased region" description="Pro residues" evidence="1">
    <location>
        <begin position="179"/>
        <end position="220"/>
    </location>
</feature>
<dbReference type="EMBL" id="KL197756">
    <property type="protein sequence ID" value="KDQ50769.1"/>
    <property type="molecule type" value="Genomic_DNA"/>
</dbReference>
<sequence length="481" mass="52443">MTDFRSFASSFLVEDEDDFTDSILKDRKCSLPISLEPYRASTSRKSTVSPADELSTLYRSMQPPRDSIQLRSFLSLDLADSQSLTEASLRRKASSKHLRTVPDIRTSFWEPAQSPHLLSDESDEPPSSAFADLLSFSFGLDSPQPTLHDFASVSPLTPIPPPSPSRSAGRRSRDLHRPIPSPKPAPSAFLPPVPPKTNPHARPLPTPPSRSPVSPSPAPSSFPIRGHQPQPSFASSIARSEAPSSFAPSTSSSNVSFGDAFSPSSSVRSSEAIMTSMWNQLRRSMSITSGQRVANRSDALACLEGRSSSPDRIPRSRSNFMCMSDDEDEDDEEECEAFDDISPLPVWNDEDQQESDSLDFHDALVYRPTKPAASRAPSAAHPRPSAAFTRTLPSRSQTHIVFSKPPPTASIPASCHPLTHRSSISTTSSKSSRKRRSTMESSWFPIPASFVNFMDLADDAADLTSNFAASFRSFVDIGGVS</sequence>
<name>A0A067P7K4_9AGAM</name>
<gene>
    <name evidence="2" type="ORF">JAAARDRAFT_63043</name>
</gene>
<dbReference type="STRING" id="933084.A0A067P7K4"/>